<gene>
    <name evidence="2" type="ORF">GCM10010954_11190</name>
</gene>
<keyword evidence="1" id="KW-0812">Transmembrane</keyword>
<dbReference type="Proteomes" id="UP000660110">
    <property type="component" value="Unassembled WGS sequence"/>
</dbReference>
<proteinExistence type="predicted"/>
<reference evidence="2" key="1">
    <citation type="journal article" date="2014" name="Int. J. Syst. Evol. Microbiol.">
        <title>Complete genome sequence of Corynebacterium casei LMG S-19264T (=DSM 44701T), isolated from a smear-ripened cheese.</title>
        <authorList>
            <consortium name="US DOE Joint Genome Institute (JGI-PGF)"/>
            <person name="Walter F."/>
            <person name="Albersmeier A."/>
            <person name="Kalinowski J."/>
            <person name="Ruckert C."/>
        </authorList>
    </citation>
    <scope>NUCLEOTIDE SEQUENCE</scope>
    <source>
        <strain evidence="2">CGMCC 1.12153</strain>
    </source>
</reference>
<evidence type="ECO:0000256" key="1">
    <source>
        <dbReference type="SAM" id="Phobius"/>
    </source>
</evidence>
<sequence>MDSIILLLFFALLLAMNVGAYHLQKTERLPLFVSGMLLMLSAPVAGFLTGYLFLISADPDSTKEGAGLGGAMVGLLTLFNGLLALIIGVITAFLKRRKKRNEEQTQAIDVEETNDNI</sequence>
<evidence type="ECO:0000313" key="2">
    <source>
        <dbReference type="EMBL" id="GGF14262.1"/>
    </source>
</evidence>
<dbReference type="RefSeq" id="WP_188376456.1">
    <property type="nucleotide sequence ID" value="NZ_BMEL01000001.1"/>
</dbReference>
<organism evidence="2 3">
    <name type="scientific">Halobacillus andaensis</name>
    <dbReference type="NCBI Taxonomy" id="1176239"/>
    <lineage>
        <taxon>Bacteria</taxon>
        <taxon>Bacillati</taxon>
        <taxon>Bacillota</taxon>
        <taxon>Bacilli</taxon>
        <taxon>Bacillales</taxon>
        <taxon>Bacillaceae</taxon>
        <taxon>Halobacillus</taxon>
    </lineage>
</organism>
<evidence type="ECO:0008006" key="4">
    <source>
        <dbReference type="Google" id="ProtNLM"/>
    </source>
</evidence>
<accession>A0A917B0D9</accession>
<keyword evidence="1" id="KW-1133">Transmembrane helix</keyword>
<feature type="transmembrane region" description="Helical" evidence="1">
    <location>
        <begin position="30"/>
        <end position="54"/>
    </location>
</feature>
<protein>
    <recommendedName>
        <fullName evidence="4">Inner-membrane translocator</fullName>
    </recommendedName>
</protein>
<comment type="caution">
    <text evidence="2">The sequence shown here is derived from an EMBL/GenBank/DDBJ whole genome shotgun (WGS) entry which is preliminary data.</text>
</comment>
<feature type="transmembrane region" description="Helical" evidence="1">
    <location>
        <begin position="66"/>
        <end position="94"/>
    </location>
</feature>
<reference evidence="2" key="2">
    <citation type="submission" date="2020-09" db="EMBL/GenBank/DDBJ databases">
        <authorList>
            <person name="Sun Q."/>
            <person name="Zhou Y."/>
        </authorList>
    </citation>
    <scope>NUCLEOTIDE SEQUENCE</scope>
    <source>
        <strain evidence="2">CGMCC 1.12153</strain>
    </source>
</reference>
<dbReference type="EMBL" id="BMEL01000001">
    <property type="protein sequence ID" value="GGF14262.1"/>
    <property type="molecule type" value="Genomic_DNA"/>
</dbReference>
<keyword evidence="3" id="KW-1185">Reference proteome</keyword>
<name>A0A917B0D9_HALAA</name>
<keyword evidence="1" id="KW-0472">Membrane</keyword>
<dbReference type="AlphaFoldDB" id="A0A917B0D9"/>
<evidence type="ECO:0000313" key="3">
    <source>
        <dbReference type="Proteomes" id="UP000660110"/>
    </source>
</evidence>